<keyword evidence="3 7" id="KW-0378">Hydrolase</keyword>
<keyword evidence="8" id="KW-1185">Reference proteome</keyword>
<dbReference type="EC" id="3.6.1.23" evidence="2"/>
<feature type="domain" description="dUTPase-like" evidence="6">
    <location>
        <begin position="30"/>
        <end position="141"/>
    </location>
</feature>
<evidence type="ECO:0000256" key="4">
    <source>
        <dbReference type="ARBA" id="ARBA00023080"/>
    </source>
</evidence>
<dbReference type="RefSeq" id="WP_010297161.1">
    <property type="nucleotide sequence ID" value="NZ_CABKRL010000004.1"/>
</dbReference>
<comment type="similarity">
    <text evidence="1">Belongs to the dUTPase family.</text>
</comment>
<dbReference type="PANTHER" id="PTHR11241">
    <property type="entry name" value="DEOXYURIDINE 5'-TRIPHOSPHATE NUCLEOTIDOHYDROLASE"/>
    <property type="match status" value="1"/>
</dbReference>
<reference evidence="7 8" key="1">
    <citation type="submission" date="2020-02" db="EMBL/GenBank/DDBJ databases">
        <title>Genome assembly of a novel Clostridium senegalense strain.</title>
        <authorList>
            <person name="Gupta T.B."/>
            <person name="Jauregui R."/>
            <person name="Maclean P."/>
            <person name="Nawarathana A."/>
            <person name="Brightwell G."/>
        </authorList>
    </citation>
    <scope>NUCLEOTIDE SEQUENCE [LARGE SCALE GENOMIC DNA]</scope>
    <source>
        <strain evidence="7 8">AGRFS4</strain>
    </source>
</reference>
<dbReference type="Proteomes" id="UP000481872">
    <property type="component" value="Unassembled WGS sequence"/>
</dbReference>
<dbReference type="GO" id="GO:0000287">
    <property type="term" value="F:magnesium ion binding"/>
    <property type="evidence" value="ECO:0007669"/>
    <property type="project" value="InterPro"/>
</dbReference>
<dbReference type="InterPro" id="IPR033704">
    <property type="entry name" value="dUTPase_trimeric"/>
</dbReference>
<proteinExistence type="inferred from homology"/>
<dbReference type="SUPFAM" id="SSF51283">
    <property type="entry name" value="dUTPase-like"/>
    <property type="match status" value="1"/>
</dbReference>
<protein>
    <recommendedName>
        <fullName evidence="2">dUTP diphosphatase</fullName>
        <ecNumber evidence="2">3.6.1.23</ecNumber>
    </recommendedName>
</protein>
<comment type="caution">
    <text evidence="7">The sequence shown here is derived from an EMBL/GenBank/DDBJ whole genome shotgun (WGS) entry which is preliminary data.</text>
</comment>
<dbReference type="PANTHER" id="PTHR11241:SF0">
    <property type="entry name" value="DEOXYURIDINE 5'-TRIPHOSPHATE NUCLEOTIDOHYDROLASE"/>
    <property type="match status" value="1"/>
</dbReference>
<dbReference type="InterPro" id="IPR036157">
    <property type="entry name" value="dUTPase-like_sf"/>
</dbReference>
<dbReference type="GO" id="GO:0046081">
    <property type="term" value="P:dUTP catabolic process"/>
    <property type="evidence" value="ECO:0007669"/>
    <property type="project" value="InterPro"/>
</dbReference>
<dbReference type="GO" id="GO:0004170">
    <property type="term" value="F:dUTP diphosphatase activity"/>
    <property type="evidence" value="ECO:0007669"/>
    <property type="project" value="UniProtKB-EC"/>
</dbReference>
<evidence type="ECO:0000259" key="6">
    <source>
        <dbReference type="Pfam" id="PF00692"/>
    </source>
</evidence>
<evidence type="ECO:0000256" key="2">
    <source>
        <dbReference type="ARBA" id="ARBA00012379"/>
    </source>
</evidence>
<accession>A0A6M0H091</accession>
<dbReference type="InterPro" id="IPR008181">
    <property type="entry name" value="dUTPase"/>
</dbReference>
<evidence type="ECO:0000313" key="7">
    <source>
        <dbReference type="EMBL" id="NEU04175.1"/>
    </source>
</evidence>
<dbReference type="Pfam" id="PF00692">
    <property type="entry name" value="dUTPase"/>
    <property type="match status" value="1"/>
</dbReference>
<dbReference type="CDD" id="cd07557">
    <property type="entry name" value="trimeric_dUTPase"/>
    <property type="match status" value="1"/>
</dbReference>
<comment type="catalytic activity">
    <reaction evidence="5">
        <text>dUTP + H2O = dUMP + diphosphate + H(+)</text>
        <dbReference type="Rhea" id="RHEA:10248"/>
        <dbReference type="ChEBI" id="CHEBI:15377"/>
        <dbReference type="ChEBI" id="CHEBI:15378"/>
        <dbReference type="ChEBI" id="CHEBI:33019"/>
        <dbReference type="ChEBI" id="CHEBI:61555"/>
        <dbReference type="ChEBI" id="CHEBI:246422"/>
        <dbReference type="EC" id="3.6.1.23"/>
    </reaction>
</comment>
<evidence type="ECO:0000313" key="8">
    <source>
        <dbReference type="Proteomes" id="UP000481872"/>
    </source>
</evidence>
<dbReference type="InterPro" id="IPR029054">
    <property type="entry name" value="dUTPase-like"/>
</dbReference>
<organism evidence="7 8">
    <name type="scientific">Clostridium senegalense</name>
    <dbReference type="NCBI Taxonomy" id="1465809"/>
    <lineage>
        <taxon>Bacteria</taxon>
        <taxon>Bacillati</taxon>
        <taxon>Bacillota</taxon>
        <taxon>Clostridia</taxon>
        <taxon>Eubacteriales</taxon>
        <taxon>Clostridiaceae</taxon>
        <taxon>Clostridium</taxon>
    </lineage>
</organism>
<sequence length="163" mass="18671">MNKKRTRGFEKISINQFEKDFQDLNVSYDELKLPKRATARAAGYDIYSPISFILNPKEDIIIPTGFKSYMLNDESLDIYPRSGMGFKYYIRLANTIGLGDSDYYNCDSNEGHYFIKLRNEGNKPWIIEKGDAIGQGIFRKYLLADDDDFIGSERIGGFGSTDK</sequence>
<dbReference type="GO" id="GO:0006226">
    <property type="term" value="P:dUMP biosynthetic process"/>
    <property type="evidence" value="ECO:0007669"/>
    <property type="project" value="InterPro"/>
</dbReference>
<evidence type="ECO:0000256" key="1">
    <source>
        <dbReference type="ARBA" id="ARBA00006581"/>
    </source>
</evidence>
<name>A0A6M0H091_9CLOT</name>
<dbReference type="Gene3D" id="2.70.40.10">
    <property type="match status" value="1"/>
</dbReference>
<evidence type="ECO:0000256" key="5">
    <source>
        <dbReference type="ARBA" id="ARBA00047686"/>
    </source>
</evidence>
<dbReference type="AlphaFoldDB" id="A0A6M0H091"/>
<evidence type="ECO:0000256" key="3">
    <source>
        <dbReference type="ARBA" id="ARBA00022801"/>
    </source>
</evidence>
<dbReference type="EMBL" id="JAAGPU010000005">
    <property type="protein sequence ID" value="NEU04175.1"/>
    <property type="molecule type" value="Genomic_DNA"/>
</dbReference>
<gene>
    <name evidence="7" type="ORF">G3M99_04735</name>
</gene>
<keyword evidence="4" id="KW-0546">Nucleotide metabolism</keyword>